<evidence type="ECO:0000313" key="3">
    <source>
        <dbReference type="Proteomes" id="UP001589532"/>
    </source>
</evidence>
<name>A0ABV5S6T9_9ACTN</name>
<proteinExistence type="predicted"/>
<protein>
    <submittedName>
        <fullName evidence="2">Uncharacterized protein</fullName>
    </submittedName>
</protein>
<feature type="region of interest" description="Disordered" evidence="1">
    <location>
        <begin position="1"/>
        <end position="20"/>
    </location>
</feature>
<keyword evidence="3" id="KW-1185">Reference proteome</keyword>
<comment type="caution">
    <text evidence="2">The sequence shown here is derived from an EMBL/GenBank/DDBJ whole genome shotgun (WGS) entry which is preliminary data.</text>
</comment>
<reference evidence="2 3" key="1">
    <citation type="submission" date="2024-09" db="EMBL/GenBank/DDBJ databases">
        <authorList>
            <person name="Sun Q."/>
            <person name="Mori K."/>
        </authorList>
    </citation>
    <scope>NUCLEOTIDE SEQUENCE [LARGE SCALE GENOMIC DNA]</scope>
    <source>
        <strain evidence="2 3">JCM 3143</strain>
    </source>
</reference>
<accession>A0ABV5S6T9</accession>
<dbReference type="EMBL" id="JBHMBW010000031">
    <property type="protein sequence ID" value="MFB9627390.1"/>
    <property type="molecule type" value="Genomic_DNA"/>
</dbReference>
<organism evidence="2 3">
    <name type="scientific">Nonomuraea helvata</name>
    <dbReference type="NCBI Taxonomy" id="37484"/>
    <lineage>
        <taxon>Bacteria</taxon>
        <taxon>Bacillati</taxon>
        <taxon>Actinomycetota</taxon>
        <taxon>Actinomycetes</taxon>
        <taxon>Streptosporangiales</taxon>
        <taxon>Streptosporangiaceae</taxon>
        <taxon>Nonomuraea</taxon>
    </lineage>
</organism>
<evidence type="ECO:0000313" key="2">
    <source>
        <dbReference type="EMBL" id="MFB9627390.1"/>
    </source>
</evidence>
<dbReference type="RefSeq" id="WP_344984160.1">
    <property type="nucleotide sequence ID" value="NZ_BAAAXV010000001.1"/>
</dbReference>
<gene>
    <name evidence="2" type="ORF">ACFFSA_30280</name>
</gene>
<dbReference type="Proteomes" id="UP001589532">
    <property type="component" value="Unassembled WGS sequence"/>
</dbReference>
<sequence length="56" mass="5736">MWLVDGSPARGAASGDVAGRDVIGVPGEPTLFTVTRSGGKVSVSSSRATGWRYELA</sequence>
<evidence type="ECO:0000256" key="1">
    <source>
        <dbReference type="SAM" id="MobiDB-lite"/>
    </source>
</evidence>